<organism evidence="1 2">
    <name type="scientific">Apiospora arundinis</name>
    <dbReference type="NCBI Taxonomy" id="335852"/>
    <lineage>
        <taxon>Eukaryota</taxon>
        <taxon>Fungi</taxon>
        <taxon>Dikarya</taxon>
        <taxon>Ascomycota</taxon>
        <taxon>Pezizomycotina</taxon>
        <taxon>Sordariomycetes</taxon>
        <taxon>Xylariomycetidae</taxon>
        <taxon>Amphisphaeriales</taxon>
        <taxon>Apiosporaceae</taxon>
        <taxon>Apiospora</taxon>
    </lineage>
</organism>
<name>A0ABR2J379_9PEZI</name>
<evidence type="ECO:0000313" key="1">
    <source>
        <dbReference type="EMBL" id="KAK8872315.1"/>
    </source>
</evidence>
<dbReference type="Proteomes" id="UP001390339">
    <property type="component" value="Unassembled WGS sequence"/>
</dbReference>
<evidence type="ECO:0008006" key="3">
    <source>
        <dbReference type="Google" id="ProtNLM"/>
    </source>
</evidence>
<gene>
    <name evidence="1" type="ORF">PGQ11_002829</name>
</gene>
<accession>A0ABR2J379</accession>
<proteinExistence type="predicted"/>
<sequence>MLSLLEWRLGVTEDDFFRVEVQSLYQFEFISTQSKVVEVTQMMRDLSNTLQELHVRLTSLATHSTAECDPISLERPSTTALRHGIRKLKSQARTDDSQEPSYQLASDAVDKHETSHTFVCHDDDCENGEMKFTRKQDLERHWGLFHYDTTEFCNYCKTVFTRPAKYMQHTCVKTGPESQRKYTKSRCAILRDMVRADLAVNNVRKRVGDTLCRDSDKRRKASDMNERSVKTMTPLHDKTQSDLPAFATWTDASLQSEPGSHISASSDVNNGNTNMQHQPIQAPLYINYANTSHQQGQSISSHQSYLDSTASANVPTSIQLQSAPYQAVYAPIYSTTQPSRPHPLYEHNADFHVDWGTGLGRWK</sequence>
<reference evidence="1 2" key="1">
    <citation type="journal article" date="2024" name="IMA Fungus">
        <title>Apiospora arundinis, a panoply of carbohydrate-active enzymes and secondary metabolites.</title>
        <authorList>
            <person name="Sorensen T."/>
            <person name="Petersen C."/>
            <person name="Muurmann A.T."/>
            <person name="Christiansen J.V."/>
            <person name="Brundto M.L."/>
            <person name="Overgaard C.K."/>
            <person name="Boysen A.T."/>
            <person name="Wollenberg R.D."/>
            <person name="Larsen T.O."/>
            <person name="Sorensen J.L."/>
            <person name="Nielsen K.L."/>
            <person name="Sondergaard T.E."/>
        </authorList>
    </citation>
    <scope>NUCLEOTIDE SEQUENCE [LARGE SCALE GENOMIC DNA]</scope>
    <source>
        <strain evidence="1 2">AAU 773</strain>
    </source>
</reference>
<comment type="caution">
    <text evidence="1">The sequence shown here is derived from an EMBL/GenBank/DDBJ whole genome shotgun (WGS) entry which is preliminary data.</text>
</comment>
<protein>
    <recommendedName>
        <fullName evidence="3">C2H2-type domain-containing protein</fullName>
    </recommendedName>
</protein>
<keyword evidence="2" id="KW-1185">Reference proteome</keyword>
<evidence type="ECO:0000313" key="2">
    <source>
        <dbReference type="Proteomes" id="UP001390339"/>
    </source>
</evidence>
<dbReference type="EMBL" id="JAPCWZ010000003">
    <property type="protein sequence ID" value="KAK8872315.1"/>
    <property type="molecule type" value="Genomic_DNA"/>
</dbReference>